<dbReference type="InterPro" id="IPR000053">
    <property type="entry name" value="Thymidine/pyrmidine_PPase"/>
</dbReference>
<evidence type="ECO:0000256" key="2">
    <source>
        <dbReference type="ARBA" id="ARBA00011738"/>
    </source>
</evidence>
<gene>
    <name evidence="6" type="primary">deoA</name>
    <name evidence="6" type="ORF">GTS_08350</name>
</gene>
<sequence>MSREAMSAMDVIRTKRDGLRLTGEQIDWVVGAYTRGVVADEQMAALAMAILLNGMDTTETARWTRAMIDSGQRLRLDVDRPTVDKHSTGGVGDKITLPLAPLVATCGAAVPQLSGRGLGHTGGTLDKLESIPGWRARLSLDEIRAQLAEVGAVVCAPTDDLAPADRKLYALRDVTGTVESVPLIASSIMSKKIAEGADALVLDVKVGSGAFMKTREDATRLAEALVGIGAEHGLAVTALLTDMSTPLGRAVGNAVEVEEAVDVLRGGGPADVVELTVTLAEEMLALAGLPAADPAAVLASGAAYETWCRMIRAQGGDPQAPLPRAGHTQVVPAADDGVLAQLDAYAVGVAAWRLGAGRARKEDPVQHAAGVLCLAKPGERVTAGQPLLELRTDAPDTVPAALAALDGAIEIADAAPPSGPLVLDTLRSH</sequence>
<dbReference type="SMART" id="SM00941">
    <property type="entry name" value="PYNP_C"/>
    <property type="match status" value="1"/>
</dbReference>
<comment type="subunit">
    <text evidence="2">Homodimer.</text>
</comment>
<evidence type="ECO:0000313" key="7">
    <source>
        <dbReference type="Proteomes" id="UP000298860"/>
    </source>
</evidence>
<dbReference type="Pfam" id="PF02885">
    <property type="entry name" value="Glycos_trans_3N"/>
    <property type="match status" value="1"/>
</dbReference>
<dbReference type="Pfam" id="PF00591">
    <property type="entry name" value="Glycos_transf_3"/>
    <property type="match status" value="1"/>
</dbReference>
<name>A0A4D4J272_9PSEU</name>
<keyword evidence="4" id="KW-0808">Transferase</keyword>
<dbReference type="InterPro" id="IPR000312">
    <property type="entry name" value="Glycosyl_Trfase_fam3"/>
</dbReference>
<comment type="similarity">
    <text evidence="1">Belongs to the thymidine/pyrimidine-nucleoside phosphorylase family.</text>
</comment>
<dbReference type="InterPro" id="IPR018090">
    <property type="entry name" value="Pyrmidine_PPas_bac/euk"/>
</dbReference>
<dbReference type="InterPro" id="IPR013102">
    <property type="entry name" value="PYNP_C"/>
</dbReference>
<dbReference type="GO" id="GO:0006213">
    <property type="term" value="P:pyrimidine nucleoside metabolic process"/>
    <property type="evidence" value="ECO:0007669"/>
    <property type="project" value="InterPro"/>
</dbReference>
<proteinExistence type="inferred from homology"/>
<evidence type="ECO:0000313" key="6">
    <source>
        <dbReference type="EMBL" id="GDY29202.1"/>
    </source>
</evidence>
<comment type="caution">
    <text evidence="6">The sequence shown here is derived from an EMBL/GenBank/DDBJ whole genome shotgun (WGS) entry which is preliminary data.</text>
</comment>
<accession>A0A4D4J272</accession>
<evidence type="ECO:0000256" key="1">
    <source>
        <dbReference type="ARBA" id="ARBA00006915"/>
    </source>
</evidence>
<dbReference type="PROSITE" id="PS00647">
    <property type="entry name" value="THYMID_PHOSPHORYLASE"/>
    <property type="match status" value="1"/>
</dbReference>
<dbReference type="OrthoDB" id="9763887at2"/>
<dbReference type="NCBIfam" id="NF004490">
    <property type="entry name" value="PRK05820.1"/>
    <property type="match status" value="1"/>
</dbReference>
<dbReference type="InterPro" id="IPR017459">
    <property type="entry name" value="Glycosyl_Trfase_fam3_N_dom"/>
</dbReference>
<evidence type="ECO:0000256" key="3">
    <source>
        <dbReference type="ARBA" id="ARBA00022676"/>
    </source>
</evidence>
<dbReference type="RefSeq" id="WP_137812403.1">
    <property type="nucleotide sequence ID" value="NZ_BJFL01000003.1"/>
</dbReference>
<keyword evidence="3" id="KW-0328">Glycosyltransferase</keyword>
<dbReference type="PANTHER" id="PTHR10515:SF0">
    <property type="entry name" value="THYMIDINE PHOSPHORYLASE"/>
    <property type="match status" value="1"/>
</dbReference>
<dbReference type="InterPro" id="IPR017872">
    <property type="entry name" value="Pyrmidine_PPase_CS"/>
</dbReference>
<organism evidence="6 7">
    <name type="scientific">Gandjariella thermophila</name>
    <dbReference type="NCBI Taxonomy" id="1931992"/>
    <lineage>
        <taxon>Bacteria</taxon>
        <taxon>Bacillati</taxon>
        <taxon>Actinomycetota</taxon>
        <taxon>Actinomycetes</taxon>
        <taxon>Pseudonocardiales</taxon>
        <taxon>Pseudonocardiaceae</taxon>
        <taxon>Gandjariella</taxon>
    </lineage>
</organism>
<dbReference type="InterPro" id="IPR036320">
    <property type="entry name" value="Glycosyl_Trfase_fam3_N_dom_sf"/>
</dbReference>
<dbReference type="Proteomes" id="UP000298860">
    <property type="component" value="Unassembled WGS sequence"/>
</dbReference>
<dbReference type="PIRSF" id="PIRSF000478">
    <property type="entry name" value="TP_PyNP"/>
    <property type="match status" value="1"/>
</dbReference>
<evidence type="ECO:0000259" key="5">
    <source>
        <dbReference type="SMART" id="SM00941"/>
    </source>
</evidence>
<dbReference type="GO" id="GO:0006206">
    <property type="term" value="P:pyrimidine nucleobase metabolic process"/>
    <property type="evidence" value="ECO:0007669"/>
    <property type="project" value="InterPro"/>
</dbReference>
<dbReference type="AlphaFoldDB" id="A0A4D4J272"/>
<dbReference type="Gene3D" id="3.40.1030.10">
    <property type="entry name" value="Nucleoside phosphorylase/phosphoribosyltransferase catalytic domain"/>
    <property type="match status" value="1"/>
</dbReference>
<dbReference type="GO" id="GO:0009032">
    <property type="term" value="F:thymidine phosphorylase activity"/>
    <property type="evidence" value="ECO:0007669"/>
    <property type="project" value="TreeGrafter"/>
</dbReference>
<dbReference type="InterPro" id="IPR036566">
    <property type="entry name" value="PYNP-like_C_sf"/>
</dbReference>
<dbReference type="Pfam" id="PF07831">
    <property type="entry name" value="PYNP_C"/>
    <property type="match status" value="1"/>
</dbReference>
<dbReference type="GO" id="GO:0005829">
    <property type="term" value="C:cytosol"/>
    <property type="evidence" value="ECO:0007669"/>
    <property type="project" value="TreeGrafter"/>
</dbReference>
<evidence type="ECO:0000256" key="4">
    <source>
        <dbReference type="ARBA" id="ARBA00022679"/>
    </source>
</evidence>
<dbReference type="PANTHER" id="PTHR10515">
    <property type="entry name" value="THYMIDINE PHOSPHORYLASE"/>
    <property type="match status" value="1"/>
</dbReference>
<dbReference type="Gene3D" id="3.90.1170.30">
    <property type="entry name" value="Pyrimidine nucleoside phosphorylase-like, C-terminal domain"/>
    <property type="match status" value="1"/>
</dbReference>
<dbReference type="FunFam" id="3.40.1030.10:FF:000003">
    <property type="entry name" value="Pyrimidine-nucleoside phosphorylase"/>
    <property type="match status" value="1"/>
</dbReference>
<dbReference type="NCBIfam" id="TIGR02644">
    <property type="entry name" value="Y_phosphoryl"/>
    <property type="match status" value="1"/>
</dbReference>
<dbReference type="GO" id="GO:0004645">
    <property type="term" value="F:1,4-alpha-oligoglucan phosphorylase activity"/>
    <property type="evidence" value="ECO:0007669"/>
    <property type="project" value="InterPro"/>
</dbReference>
<dbReference type="InterPro" id="IPR035902">
    <property type="entry name" value="Nuc_phospho_transferase"/>
</dbReference>
<dbReference type="SUPFAM" id="SSF54680">
    <property type="entry name" value="Pyrimidine nucleoside phosphorylase C-terminal domain"/>
    <property type="match status" value="1"/>
</dbReference>
<dbReference type="SUPFAM" id="SSF47648">
    <property type="entry name" value="Nucleoside phosphorylase/phosphoribosyltransferase N-terminal domain"/>
    <property type="match status" value="1"/>
</dbReference>
<keyword evidence="7" id="KW-1185">Reference proteome</keyword>
<dbReference type="Gene3D" id="1.20.970.10">
    <property type="entry name" value="Transferase, Pyrimidine Nucleoside Phosphorylase, Chain C"/>
    <property type="match status" value="1"/>
</dbReference>
<feature type="domain" description="Pyrimidine nucleoside phosphorylase C-terminal" evidence="5">
    <location>
        <begin position="338"/>
        <end position="412"/>
    </location>
</feature>
<protein>
    <submittedName>
        <fullName evidence="6">Thymidine phosphorylase</fullName>
    </submittedName>
</protein>
<reference evidence="7" key="1">
    <citation type="submission" date="2019-04" db="EMBL/GenBank/DDBJ databases">
        <title>Draft genome sequence of Pseudonocardiaceae bacterium SL3-2-4.</title>
        <authorList>
            <person name="Ningsih F."/>
            <person name="Yokota A."/>
            <person name="Sakai Y."/>
            <person name="Nanatani K."/>
            <person name="Yabe S."/>
            <person name="Oetari A."/>
            <person name="Sjamsuridzal W."/>
        </authorList>
    </citation>
    <scope>NUCLEOTIDE SEQUENCE [LARGE SCALE GENOMIC DNA]</scope>
    <source>
        <strain evidence="7">SL3-2-4</strain>
    </source>
</reference>
<dbReference type="EMBL" id="BJFL01000003">
    <property type="protein sequence ID" value="GDY29202.1"/>
    <property type="molecule type" value="Genomic_DNA"/>
</dbReference>
<dbReference type="SUPFAM" id="SSF52418">
    <property type="entry name" value="Nucleoside phosphorylase/phosphoribosyltransferase catalytic domain"/>
    <property type="match status" value="1"/>
</dbReference>